<feature type="compositionally biased region" description="Basic and acidic residues" evidence="1">
    <location>
        <begin position="303"/>
        <end position="318"/>
    </location>
</feature>
<comment type="caution">
    <text evidence="2">The sequence shown here is derived from an EMBL/GenBank/DDBJ whole genome shotgun (WGS) entry which is preliminary data.</text>
</comment>
<feature type="compositionally biased region" description="Polar residues" evidence="1">
    <location>
        <begin position="355"/>
        <end position="391"/>
    </location>
</feature>
<dbReference type="Proteomes" id="UP000247409">
    <property type="component" value="Unassembled WGS sequence"/>
</dbReference>
<evidence type="ECO:0000256" key="1">
    <source>
        <dbReference type="SAM" id="MobiDB-lite"/>
    </source>
</evidence>
<protein>
    <submittedName>
        <fullName evidence="2">Uncharacterized protein</fullName>
    </submittedName>
</protein>
<feature type="compositionally biased region" description="Polar residues" evidence="1">
    <location>
        <begin position="512"/>
        <end position="521"/>
    </location>
</feature>
<evidence type="ECO:0000313" key="3">
    <source>
        <dbReference type="Proteomes" id="UP000247409"/>
    </source>
</evidence>
<reference evidence="2 3" key="1">
    <citation type="journal article" date="2018" name="Mol. Biol. Evol.">
        <title>Analysis of the draft genome of the red seaweed Gracilariopsis chorda provides insights into genome size evolution in Rhodophyta.</title>
        <authorList>
            <person name="Lee J."/>
            <person name="Yang E.C."/>
            <person name="Graf L."/>
            <person name="Yang J.H."/>
            <person name="Qiu H."/>
            <person name="Zel Zion U."/>
            <person name="Chan C.X."/>
            <person name="Stephens T.G."/>
            <person name="Weber A.P.M."/>
            <person name="Boo G.H."/>
            <person name="Boo S.M."/>
            <person name="Kim K.M."/>
            <person name="Shin Y."/>
            <person name="Jung M."/>
            <person name="Lee S.J."/>
            <person name="Yim H.S."/>
            <person name="Lee J.H."/>
            <person name="Bhattacharya D."/>
            <person name="Yoon H.S."/>
        </authorList>
    </citation>
    <scope>NUCLEOTIDE SEQUENCE [LARGE SCALE GENOMIC DNA]</scope>
    <source>
        <strain evidence="2 3">SKKU-2015</strain>
        <tissue evidence="2">Whole body</tissue>
    </source>
</reference>
<gene>
    <name evidence="2" type="ORF">BWQ96_05122</name>
</gene>
<feature type="compositionally biased region" description="Low complexity" evidence="1">
    <location>
        <begin position="620"/>
        <end position="634"/>
    </location>
</feature>
<dbReference type="EMBL" id="NBIV01000070">
    <property type="protein sequence ID" value="PXF45083.1"/>
    <property type="molecule type" value="Genomic_DNA"/>
</dbReference>
<keyword evidence="3" id="KW-1185">Reference proteome</keyword>
<feature type="region of interest" description="Disordered" evidence="1">
    <location>
        <begin position="512"/>
        <end position="532"/>
    </location>
</feature>
<sequence length="645" mass="72118">MDFSELSSDIYRRIQAARLSNIRLAPADLFVGPLIGRSTSHTHLVAIANQIVRGVDFHVSQALLVVKGDSGLALGKLLVVGGSHPLLVSAHLNHMLLIPYWLISLSGMDTDNIIVQLKRYDGIIAHHVDSSEPRPQMYTIMDQVLMYGKLKEFWTLQQINRRKQTRTTRARPPSMNHNKLLHLYKVLQTSAGINSHHAIQLLDFTLKPNSIRGYMSGADKLLHADVLPDLCYLEKHGRTRFSRAPLNTVRNWSFPRIQKTVTYWNSKSQCSGASNFVCLFSDDYDSFFSADEEDHDNNGSQRSKRDSPLAKHISEHPAAKKRKTTITPSATTSLRRKQKQQGKDETNDEVELERQQQPLPTIPTCNIATASNTKTPSPSPKAQRSTRSGQTPKRAKLAFLPPPGWDGYVNWDLQGNMTLLHNLQRRLENEHVAKTDVQAQQQAAPYSQEERIDIVNMLRERVLSGPCNPIIADNGTKHDDNQNKINNHNPSNRVFNLASVFSQVCAQLHNNTTNKDLNSSRKPNHPHNPILAATGGFLQTNLSLYQPELKQHVPTSNINNKALRNIVQDPVVLNAVTDAVKGSDFAGVETALTTILVPRIQKALDKPNDSHPSPATHAVQSHQPPQLLPQQDAPSPVPYRKENPN</sequence>
<name>A0A2V3ISI9_9FLOR</name>
<feature type="region of interest" description="Disordered" evidence="1">
    <location>
        <begin position="291"/>
        <end position="396"/>
    </location>
</feature>
<organism evidence="2 3">
    <name type="scientific">Gracilariopsis chorda</name>
    <dbReference type="NCBI Taxonomy" id="448386"/>
    <lineage>
        <taxon>Eukaryota</taxon>
        <taxon>Rhodophyta</taxon>
        <taxon>Florideophyceae</taxon>
        <taxon>Rhodymeniophycidae</taxon>
        <taxon>Gracilariales</taxon>
        <taxon>Gracilariaceae</taxon>
        <taxon>Gracilariopsis</taxon>
    </lineage>
</organism>
<dbReference type="AlphaFoldDB" id="A0A2V3ISI9"/>
<feature type="region of interest" description="Disordered" evidence="1">
    <location>
        <begin position="604"/>
        <end position="645"/>
    </location>
</feature>
<proteinExistence type="predicted"/>
<accession>A0A2V3ISI9</accession>
<evidence type="ECO:0000313" key="2">
    <source>
        <dbReference type="EMBL" id="PXF45083.1"/>
    </source>
</evidence>